<gene>
    <name evidence="6" type="ORF">Slati_2788000</name>
</gene>
<dbReference type="InterPro" id="IPR046849">
    <property type="entry name" value="E2_motif"/>
</dbReference>
<dbReference type="GO" id="GO:0031425">
    <property type="term" value="P:chloroplast RNA processing"/>
    <property type="evidence" value="ECO:0007669"/>
    <property type="project" value="UniProtKB-ARBA"/>
</dbReference>
<feature type="repeat" description="PPR" evidence="3">
    <location>
        <begin position="498"/>
        <end position="528"/>
    </location>
</feature>
<evidence type="ECO:0000313" key="6">
    <source>
        <dbReference type="EMBL" id="KAL0434537.1"/>
    </source>
</evidence>
<dbReference type="GO" id="GO:0008270">
    <property type="term" value="F:zinc ion binding"/>
    <property type="evidence" value="ECO:0007669"/>
    <property type="project" value="InterPro"/>
</dbReference>
<dbReference type="PANTHER" id="PTHR47926:SF537">
    <property type="entry name" value="PENTACOTRIPEPTIDE-REPEAT REGION OF PRORP DOMAIN-CONTAINING PROTEIN"/>
    <property type="match status" value="1"/>
</dbReference>
<dbReference type="PROSITE" id="PS51375">
    <property type="entry name" value="PPR"/>
    <property type="match status" value="6"/>
</dbReference>
<protein>
    <submittedName>
        <fullName evidence="6">Pentatricopeptide repeat-containing protein, chloroplastic</fullName>
    </submittedName>
</protein>
<dbReference type="SUPFAM" id="SSF48452">
    <property type="entry name" value="TPR-like"/>
    <property type="match status" value="2"/>
</dbReference>
<dbReference type="InterPro" id="IPR046848">
    <property type="entry name" value="E_motif"/>
</dbReference>
<dbReference type="FunFam" id="1.25.40.10:FF:000348">
    <property type="entry name" value="Pentatricopeptide repeat-containing protein chloroplastic"/>
    <property type="match status" value="1"/>
</dbReference>
<dbReference type="Pfam" id="PF20431">
    <property type="entry name" value="E_motif"/>
    <property type="match status" value="1"/>
</dbReference>
<sequence>MVLSLSFSPDLLLTITDSLAFSPNFKSKRGTEHRRRRRVTGSAGKNSRPREVRSRRRRNQKRWFRLPADYHRPIPLTTANILSRQPSILVTPRRATSSSSSAFFRSHFLRRLNESQAAVCNEEGDCWGAGQPRSTNRYSNSDDENNCHFQEFPYVVALGHKISYSFGSLHGAILSPYGNLSYAMSIFNSIHDPNHVIYNMMIRGSSLSSSPRLALDYYINMLIFGLQPNSYTFPFLLKSCTKLLTAHTGKQIHGQVFKFGLEDDAYVHTSLINMYAQHGNLDDARKVFDKSTFRDPVSFTALITGYISRGYVDKARELFDAIPIRDVVSWNAMISGYAQIGQFDDALSLFQEMRKAKVSPDVSTLLSVLSACAHLRAIETGTWVRSWIEEHGHGSNLRLVNAMIDMYAKCGDLNTARSLFNSIREKDLVSWNVMIGGYTHMNEYKDALEIFRLMQLNDVEPNDVTFLNVIPACAHLGALDLGKWMHMYIEKHYQDFPNEMLWTSLINMYAKCGNIEAAKQIFYSLRTKSLGSWNVMISGLAMHGDAHRAIELFSEMTIQGFQPDDITFVGVLSACCHAGLVDLGRECFNSMIRDFNISPQLQHYGCMVDLLARSGLFDEAVALVERMGMEPDGAIWGSILGACRIHKNLELGEYAARKLFELEPDNPGAYVLLSNIYAGAGKWDEVARIRTLLNDKGMKKVPGSTSIEVDSIVHEFLVSDRTHPKSNEIYEMLEEVDRLLEMAGHVPDTSEVYYDVDEEWKEGVLCQHSEKLAIAFGLISTKPGTTLRIVKNLRVCGTAILLRR</sequence>
<dbReference type="PANTHER" id="PTHR47926">
    <property type="entry name" value="PENTATRICOPEPTIDE REPEAT-CONTAINING PROTEIN"/>
    <property type="match status" value="1"/>
</dbReference>
<feature type="domain" description="DYW" evidence="5">
    <location>
        <begin position="744"/>
        <end position="797"/>
    </location>
</feature>
<comment type="similarity">
    <text evidence="1">Belongs to the PPR family. PCMP-H subfamily.</text>
</comment>
<dbReference type="AlphaFoldDB" id="A0AAW2W2L0"/>
<dbReference type="InterPro" id="IPR032867">
    <property type="entry name" value="DYW_dom"/>
</dbReference>
<feature type="repeat" description="PPR" evidence="3">
    <location>
        <begin position="427"/>
        <end position="461"/>
    </location>
</feature>
<dbReference type="NCBIfam" id="TIGR00756">
    <property type="entry name" value="PPR"/>
    <property type="match status" value="7"/>
</dbReference>
<name>A0AAW2W2L0_9LAMI</name>
<reference evidence="6" key="1">
    <citation type="submission" date="2020-06" db="EMBL/GenBank/DDBJ databases">
        <authorList>
            <person name="Li T."/>
            <person name="Hu X."/>
            <person name="Zhang T."/>
            <person name="Song X."/>
            <person name="Zhang H."/>
            <person name="Dai N."/>
            <person name="Sheng W."/>
            <person name="Hou X."/>
            <person name="Wei L."/>
        </authorList>
    </citation>
    <scope>NUCLEOTIDE SEQUENCE</scope>
    <source>
        <strain evidence="6">KEN1</strain>
        <tissue evidence="6">Leaf</tissue>
    </source>
</reference>
<accession>A0AAW2W2L0</accession>
<feature type="repeat" description="PPR" evidence="3">
    <location>
        <begin position="529"/>
        <end position="563"/>
    </location>
</feature>
<dbReference type="Pfam" id="PF14432">
    <property type="entry name" value="DYW_deaminase"/>
    <property type="match status" value="1"/>
</dbReference>
<feature type="compositionally biased region" description="Basic residues" evidence="4">
    <location>
        <begin position="26"/>
        <end position="39"/>
    </location>
</feature>
<dbReference type="InterPro" id="IPR011990">
    <property type="entry name" value="TPR-like_helical_dom_sf"/>
</dbReference>
<dbReference type="InterPro" id="IPR002885">
    <property type="entry name" value="PPR_rpt"/>
</dbReference>
<dbReference type="Pfam" id="PF01535">
    <property type="entry name" value="PPR"/>
    <property type="match status" value="4"/>
</dbReference>
<dbReference type="GO" id="GO:0009451">
    <property type="term" value="P:RNA modification"/>
    <property type="evidence" value="ECO:0007669"/>
    <property type="project" value="InterPro"/>
</dbReference>
<dbReference type="Pfam" id="PF13041">
    <property type="entry name" value="PPR_2"/>
    <property type="match status" value="3"/>
</dbReference>
<dbReference type="EMBL" id="JACGWN010000009">
    <property type="protein sequence ID" value="KAL0434537.1"/>
    <property type="molecule type" value="Genomic_DNA"/>
</dbReference>
<evidence type="ECO:0000256" key="1">
    <source>
        <dbReference type="ARBA" id="ARBA00006643"/>
    </source>
</evidence>
<dbReference type="GO" id="GO:0003723">
    <property type="term" value="F:RNA binding"/>
    <property type="evidence" value="ECO:0007669"/>
    <property type="project" value="InterPro"/>
</dbReference>
<feature type="repeat" description="PPR" evidence="3">
    <location>
        <begin position="396"/>
        <end position="426"/>
    </location>
</feature>
<dbReference type="Pfam" id="PF20430">
    <property type="entry name" value="Eplus_motif"/>
    <property type="match status" value="1"/>
</dbReference>
<evidence type="ECO:0000256" key="3">
    <source>
        <dbReference type="PROSITE-ProRule" id="PRU00708"/>
    </source>
</evidence>
<feature type="repeat" description="PPR" evidence="3">
    <location>
        <begin position="264"/>
        <end position="298"/>
    </location>
</feature>
<comment type="caution">
    <text evidence="6">The sequence shown here is derived from an EMBL/GenBank/DDBJ whole genome shotgun (WGS) entry which is preliminary data.</text>
</comment>
<dbReference type="FunFam" id="1.25.40.10:FF:000417">
    <property type="entry name" value="Pentatricopeptide repeat-containing protein At4g38010"/>
    <property type="match status" value="1"/>
</dbReference>
<reference evidence="6" key="2">
    <citation type="journal article" date="2024" name="Plant">
        <title>Genomic evolution and insights into agronomic trait innovations of Sesamum species.</title>
        <authorList>
            <person name="Miao H."/>
            <person name="Wang L."/>
            <person name="Qu L."/>
            <person name="Liu H."/>
            <person name="Sun Y."/>
            <person name="Le M."/>
            <person name="Wang Q."/>
            <person name="Wei S."/>
            <person name="Zheng Y."/>
            <person name="Lin W."/>
            <person name="Duan Y."/>
            <person name="Cao H."/>
            <person name="Xiong S."/>
            <person name="Wang X."/>
            <person name="Wei L."/>
            <person name="Li C."/>
            <person name="Ma Q."/>
            <person name="Ju M."/>
            <person name="Zhao R."/>
            <person name="Li G."/>
            <person name="Mu C."/>
            <person name="Tian Q."/>
            <person name="Mei H."/>
            <person name="Zhang T."/>
            <person name="Gao T."/>
            <person name="Zhang H."/>
        </authorList>
    </citation>
    <scope>NUCLEOTIDE SEQUENCE</scope>
    <source>
        <strain evidence="6">KEN1</strain>
    </source>
</reference>
<dbReference type="FunFam" id="1.25.40.10:FF:000231">
    <property type="entry name" value="Pentatricopeptide repeat-containing protein chloroplastic"/>
    <property type="match status" value="1"/>
</dbReference>
<evidence type="ECO:0000256" key="2">
    <source>
        <dbReference type="ARBA" id="ARBA00022737"/>
    </source>
</evidence>
<evidence type="ECO:0000259" key="5">
    <source>
        <dbReference type="Pfam" id="PF14432"/>
    </source>
</evidence>
<keyword evidence="2" id="KW-0677">Repeat</keyword>
<organism evidence="6">
    <name type="scientific">Sesamum latifolium</name>
    <dbReference type="NCBI Taxonomy" id="2727402"/>
    <lineage>
        <taxon>Eukaryota</taxon>
        <taxon>Viridiplantae</taxon>
        <taxon>Streptophyta</taxon>
        <taxon>Embryophyta</taxon>
        <taxon>Tracheophyta</taxon>
        <taxon>Spermatophyta</taxon>
        <taxon>Magnoliopsida</taxon>
        <taxon>eudicotyledons</taxon>
        <taxon>Gunneridae</taxon>
        <taxon>Pentapetalae</taxon>
        <taxon>asterids</taxon>
        <taxon>lamiids</taxon>
        <taxon>Lamiales</taxon>
        <taxon>Pedaliaceae</taxon>
        <taxon>Sesamum</taxon>
    </lineage>
</organism>
<evidence type="ECO:0000256" key="4">
    <source>
        <dbReference type="SAM" id="MobiDB-lite"/>
    </source>
</evidence>
<dbReference type="FunFam" id="1.25.40.10:FF:001050">
    <property type="entry name" value="Pentatricopeptide repeat-containing protein At2g33760"/>
    <property type="match status" value="1"/>
</dbReference>
<feature type="repeat" description="PPR" evidence="3">
    <location>
        <begin position="326"/>
        <end position="360"/>
    </location>
</feature>
<proteinExistence type="inferred from homology"/>
<dbReference type="Gene3D" id="1.25.40.10">
    <property type="entry name" value="Tetratricopeptide repeat domain"/>
    <property type="match status" value="4"/>
</dbReference>
<dbReference type="InterPro" id="IPR046960">
    <property type="entry name" value="PPR_At4g14850-like_plant"/>
</dbReference>
<feature type="region of interest" description="Disordered" evidence="4">
    <location>
        <begin position="24"/>
        <end position="58"/>
    </location>
</feature>